<protein>
    <recommendedName>
        <fullName evidence="4">glucan endo-1,3-beta-D-glucosidase</fullName>
        <ecNumber evidence="4">3.2.1.39</ecNumber>
    </recommendedName>
    <alternativeName>
        <fullName evidence="11">(1-&gt;3)-beta-glucan endohydrolase</fullName>
    </alternativeName>
    <alternativeName>
        <fullName evidence="12">Beta-1,3-endoglucanase</fullName>
    </alternativeName>
</protein>
<evidence type="ECO:0000256" key="6">
    <source>
        <dbReference type="ARBA" id="ARBA00022729"/>
    </source>
</evidence>
<keyword evidence="6 16" id="KW-0732">Signal</keyword>
<evidence type="ECO:0000313" key="18">
    <source>
        <dbReference type="Proteomes" id="UP001157006"/>
    </source>
</evidence>
<dbReference type="Pfam" id="PF00332">
    <property type="entry name" value="Glyco_hydro_17"/>
    <property type="match status" value="1"/>
</dbReference>
<evidence type="ECO:0000256" key="5">
    <source>
        <dbReference type="ARBA" id="ARBA00022622"/>
    </source>
</evidence>
<keyword evidence="10 14" id="KW-0326">Glycosidase</keyword>
<keyword evidence="9" id="KW-1015">Disulfide bond</keyword>
<comment type="subcellular location">
    <subcellularLocation>
        <location evidence="2">Cell membrane</location>
        <topology evidence="2">Lipid-anchor</topology>
        <topology evidence="2">GPI-anchor</topology>
    </subcellularLocation>
</comment>
<dbReference type="AlphaFoldDB" id="A0AAV0YKJ8"/>
<evidence type="ECO:0000256" key="4">
    <source>
        <dbReference type="ARBA" id="ARBA00012780"/>
    </source>
</evidence>
<dbReference type="PANTHER" id="PTHR32227">
    <property type="entry name" value="GLUCAN ENDO-1,3-BETA-GLUCOSIDASE BG1-RELATED-RELATED"/>
    <property type="match status" value="1"/>
</dbReference>
<evidence type="ECO:0000256" key="1">
    <source>
        <dbReference type="ARBA" id="ARBA00000382"/>
    </source>
</evidence>
<dbReference type="PROSITE" id="PS00587">
    <property type="entry name" value="GLYCOSYL_HYDROL_F17"/>
    <property type="match status" value="1"/>
</dbReference>
<accession>A0AAV0YKJ8</accession>
<dbReference type="FunFam" id="3.20.20.80:FF:000002">
    <property type="entry name" value="Glucan endo-1,3-beta-glucosidase 3"/>
    <property type="match status" value="1"/>
</dbReference>
<evidence type="ECO:0000256" key="11">
    <source>
        <dbReference type="ARBA" id="ARBA00033335"/>
    </source>
</evidence>
<keyword evidence="5" id="KW-0449">Lipoprotein</keyword>
<evidence type="ECO:0000256" key="8">
    <source>
        <dbReference type="ARBA" id="ARBA00022821"/>
    </source>
</evidence>
<evidence type="ECO:0000256" key="15">
    <source>
        <dbReference type="SAM" id="MobiDB-lite"/>
    </source>
</evidence>
<dbReference type="EC" id="3.2.1.39" evidence="4"/>
<feature type="chain" id="PRO_5043583859" description="glucan endo-1,3-beta-D-glucosidase" evidence="16">
    <location>
        <begin position="24"/>
        <end position="423"/>
    </location>
</feature>
<feature type="signal peptide" evidence="16">
    <location>
        <begin position="1"/>
        <end position="23"/>
    </location>
</feature>
<comment type="similarity">
    <text evidence="3 13">Belongs to the glycosyl hydrolase 17 family.</text>
</comment>
<keyword evidence="5" id="KW-0325">Glycoprotein</keyword>
<dbReference type="SUPFAM" id="SSF51445">
    <property type="entry name" value="(Trans)glycosidases"/>
    <property type="match status" value="1"/>
</dbReference>
<feature type="region of interest" description="Disordered" evidence="15">
    <location>
        <begin position="352"/>
        <end position="380"/>
    </location>
</feature>
<proteinExistence type="inferred from homology"/>
<keyword evidence="8" id="KW-0611">Plant defense</keyword>
<evidence type="ECO:0000313" key="17">
    <source>
        <dbReference type="EMBL" id="CAI8586536.1"/>
    </source>
</evidence>
<evidence type="ECO:0000256" key="7">
    <source>
        <dbReference type="ARBA" id="ARBA00022801"/>
    </source>
</evidence>
<comment type="catalytic activity">
    <reaction evidence="1">
        <text>Hydrolysis of (1-&gt;3)-beta-D-glucosidic linkages in (1-&gt;3)-beta-D-glucans.</text>
        <dbReference type="EC" id="3.2.1.39"/>
    </reaction>
</comment>
<dbReference type="Proteomes" id="UP001157006">
    <property type="component" value="Chromosome 1L"/>
</dbReference>
<dbReference type="InterPro" id="IPR017853">
    <property type="entry name" value="GH"/>
</dbReference>
<dbReference type="GO" id="GO:0098552">
    <property type="term" value="C:side of membrane"/>
    <property type="evidence" value="ECO:0007669"/>
    <property type="project" value="UniProtKB-KW"/>
</dbReference>
<dbReference type="InterPro" id="IPR044965">
    <property type="entry name" value="Glyco_hydro_17_plant"/>
</dbReference>
<keyword evidence="18" id="KW-1185">Reference proteome</keyword>
<dbReference type="Gene3D" id="3.20.20.80">
    <property type="entry name" value="Glycosidases"/>
    <property type="match status" value="1"/>
</dbReference>
<evidence type="ECO:0000256" key="13">
    <source>
        <dbReference type="RuleBase" id="RU004335"/>
    </source>
</evidence>
<evidence type="ECO:0000256" key="3">
    <source>
        <dbReference type="ARBA" id="ARBA00008773"/>
    </source>
</evidence>
<keyword evidence="7 14" id="KW-0378">Hydrolase</keyword>
<dbReference type="EMBL" id="OX451736">
    <property type="protein sequence ID" value="CAI8586536.1"/>
    <property type="molecule type" value="Genomic_DNA"/>
</dbReference>
<dbReference type="GO" id="GO:0005975">
    <property type="term" value="P:carbohydrate metabolic process"/>
    <property type="evidence" value="ECO:0007669"/>
    <property type="project" value="InterPro"/>
</dbReference>
<keyword evidence="5" id="KW-0336">GPI-anchor</keyword>
<evidence type="ECO:0000256" key="10">
    <source>
        <dbReference type="ARBA" id="ARBA00023295"/>
    </source>
</evidence>
<dbReference type="InterPro" id="IPR000490">
    <property type="entry name" value="Glyco_hydro_17"/>
</dbReference>
<evidence type="ECO:0000256" key="12">
    <source>
        <dbReference type="ARBA" id="ARBA00033417"/>
    </source>
</evidence>
<dbReference type="GO" id="GO:0006952">
    <property type="term" value="P:defense response"/>
    <property type="evidence" value="ECO:0007669"/>
    <property type="project" value="UniProtKB-KW"/>
</dbReference>
<evidence type="ECO:0000256" key="16">
    <source>
        <dbReference type="SAM" id="SignalP"/>
    </source>
</evidence>
<reference evidence="17 18" key="1">
    <citation type="submission" date="2023-01" db="EMBL/GenBank/DDBJ databases">
        <authorList>
            <person name="Kreplak J."/>
        </authorList>
    </citation>
    <scope>NUCLEOTIDE SEQUENCE [LARGE SCALE GENOMIC DNA]</scope>
</reference>
<evidence type="ECO:0000256" key="2">
    <source>
        <dbReference type="ARBA" id="ARBA00004609"/>
    </source>
</evidence>
<keyword evidence="5" id="KW-0472">Membrane</keyword>
<organism evidence="17 18">
    <name type="scientific">Vicia faba</name>
    <name type="common">Broad bean</name>
    <name type="synonym">Faba vulgaris</name>
    <dbReference type="NCBI Taxonomy" id="3906"/>
    <lineage>
        <taxon>Eukaryota</taxon>
        <taxon>Viridiplantae</taxon>
        <taxon>Streptophyta</taxon>
        <taxon>Embryophyta</taxon>
        <taxon>Tracheophyta</taxon>
        <taxon>Spermatophyta</taxon>
        <taxon>Magnoliopsida</taxon>
        <taxon>eudicotyledons</taxon>
        <taxon>Gunneridae</taxon>
        <taxon>Pentapetalae</taxon>
        <taxon>rosids</taxon>
        <taxon>fabids</taxon>
        <taxon>Fabales</taxon>
        <taxon>Fabaceae</taxon>
        <taxon>Papilionoideae</taxon>
        <taxon>50 kb inversion clade</taxon>
        <taxon>NPAAA clade</taxon>
        <taxon>Hologalegina</taxon>
        <taxon>IRL clade</taxon>
        <taxon>Fabeae</taxon>
        <taxon>Vicia</taxon>
    </lineage>
</organism>
<evidence type="ECO:0000256" key="9">
    <source>
        <dbReference type="ARBA" id="ARBA00023157"/>
    </source>
</evidence>
<sequence>MQHFTLVTIFLVLCLTLLTLTDGGSIGINYGRIANNLPSATKVVRLLKSQGLERVKVYDTDPSVLRALSGSNIKVTVDLPNQQLFAAAKAPSFALSWVQRNILAYYPHTQIEAIAVGNEVFVDPANTTKFLVPAMENIYRALQKHNLHNDIKVSSPIALSALGNSFPSSSGSFRPELVQPVFKPMLDFIRETGSYLMVNVYPFFAYESNADVISLDYALFRPNPGQVDHGNELRYTNLFDAQIDAVFAALSALKYDDVNIVVSETGWPSKGDSNEVGASVENAAAYNANLVRKILTGGGTPLRPKADLTVYLFALFNENQKPGPTSERNFGLFYPNEKKVYDVPLTVEALKNYHDNPSPVSGSANQPAPAEGGDNGGVSKSTTGNTCYYQKQARAGGSCYFGGTSYVVTQEPKYGDCEYPTGY</sequence>
<gene>
    <name evidence="17" type="ORF">VFH_I258760</name>
</gene>
<dbReference type="GO" id="GO:0005886">
    <property type="term" value="C:plasma membrane"/>
    <property type="evidence" value="ECO:0007669"/>
    <property type="project" value="UniProtKB-SubCell"/>
</dbReference>
<dbReference type="GO" id="GO:0042973">
    <property type="term" value="F:glucan endo-1,3-beta-D-glucosidase activity"/>
    <property type="evidence" value="ECO:0007669"/>
    <property type="project" value="UniProtKB-EC"/>
</dbReference>
<name>A0AAV0YKJ8_VICFA</name>
<evidence type="ECO:0000256" key="14">
    <source>
        <dbReference type="RuleBase" id="RU004336"/>
    </source>
</evidence>